<keyword evidence="2" id="KW-1015">Disulfide bond</keyword>
<name>A0A669QHN5_PHACC</name>
<feature type="domain" description="Ig-like" evidence="4">
    <location>
        <begin position="39"/>
        <end position="193"/>
    </location>
</feature>
<protein>
    <recommendedName>
        <fullName evidence="4">Ig-like domain-containing protein</fullName>
    </recommendedName>
</protein>
<dbReference type="PROSITE" id="PS50835">
    <property type="entry name" value="IG_LIKE"/>
    <property type="match status" value="1"/>
</dbReference>
<proteinExistence type="predicted"/>
<dbReference type="GO" id="GO:0007166">
    <property type="term" value="P:cell surface receptor signaling pathway"/>
    <property type="evidence" value="ECO:0007669"/>
    <property type="project" value="TreeGrafter"/>
</dbReference>
<evidence type="ECO:0000256" key="3">
    <source>
        <dbReference type="SAM" id="Phobius"/>
    </source>
</evidence>
<accession>A0A669QHN5</accession>
<dbReference type="SUPFAM" id="SSF48726">
    <property type="entry name" value="Immunoglobulin"/>
    <property type="match status" value="2"/>
</dbReference>
<evidence type="ECO:0000313" key="5">
    <source>
        <dbReference type="Ensembl" id="ENSPCLP00000020377.1"/>
    </source>
</evidence>
<dbReference type="Pfam" id="PF13895">
    <property type="entry name" value="Ig_2"/>
    <property type="match status" value="1"/>
</dbReference>
<keyword evidence="6" id="KW-1185">Reference proteome</keyword>
<dbReference type="Proteomes" id="UP000472261">
    <property type="component" value="Unplaced"/>
</dbReference>
<dbReference type="GO" id="GO:0006955">
    <property type="term" value="P:immune response"/>
    <property type="evidence" value="ECO:0007669"/>
    <property type="project" value="TreeGrafter"/>
</dbReference>
<dbReference type="InterPro" id="IPR050488">
    <property type="entry name" value="Ig_Fc_receptor"/>
</dbReference>
<dbReference type="InterPro" id="IPR013783">
    <property type="entry name" value="Ig-like_fold"/>
</dbReference>
<keyword evidence="3" id="KW-1133">Transmembrane helix</keyword>
<dbReference type="Gene3D" id="2.60.40.10">
    <property type="entry name" value="Immunoglobulins"/>
    <property type="match status" value="2"/>
</dbReference>
<organism evidence="5 6">
    <name type="scientific">Phasianus colchicus</name>
    <name type="common">Common pheasant</name>
    <dbReference type="NCBI Taxonomy" id="9054"/>
    <lineage>
        <taxon>Eukaryota</taxon>
        <taxon>Metazoa</taxon>
        <taxon>Chordata</taxon>
        <taxon>Craniata</taxon>
        <taxon>Vertebrata</taxon>
        <taxon>Euteleostomi</taxon>
        <taxon>Archelosauria</taxon>
        <taxon>Archosauria</taxon>
        <taxon>Dinosauria</taxon>
        <taxon>Saurischia</taxon>
        <taxon>Theropoda</taxon>
        <taxon>Coelurosauria</taxon>
        <taxon>Aves</taxon>
        <taxon>Neognathae</taxon>
        <taxon>Galloanserae</taxon>
        <taxon>Galliformes</taxon>
        <taxon>Phasianidae</taxon>
        <taxon>Phasianinae</taxon>
        <taxon>Phasianus</taxon>
    </lineage>
</organism>
<keyword evidence="3" id="KW-0472">Membrane</keyword>
<evidence type="ECO:0000259" key="4">
    <source>
        <dbReference type="PROSITE" id="PS50835"/>
    </source>
</evidence>
<dbReference type="PANTHER" id="PTHR11481">
    <property type="entry name" value="IMMUNOGLOBULIN FC RECEPTOR"/>
    <property type="match status" value="1"/>
</dbReference>
<dbReference type="InterPro" id="IPR003599">
    <property type="entry name" value="Ig_sub"/>
</dbReference>
<evidence type="ECO:0000313" key="6">
    <source>
        <dbReference type="Proteomes" id="UP000472261"/>
    </source>
</evidence>
<feature type="transmembrane region" description="Helical" evidence="3">
    <location>
        <begin position="208"/>
        <end position="232"/>
    </location>
</feature>
<dbReference type="GO" id="GO:0004888">
    <property type="term" value="F:transmembrane signaling receptor activity"/>
    <property type="evidence" value="ECO:0007669"/>
    <property type="project" value="TreeGrafter"/>
</dbReference>
<dbReference type="SMART" id="SM00409">
    <property type="entry name" value="IG"/>
    <property type="match status" value="1"/>
</dbReference>
<sequence>MVTAAPTPPSPSLPQLSFSPPLSPARCCPHVPPAGSQPPLLTMDPPWTPQFIGQNVKLTCGAPSVSISTTWYKDGRRWEETPSNHLSVTLGDKGKHRWQLHAGASPCSLSLSPTVWLLLQVPAQAVLEGDSLSLCCSGWKNAKLSEVQFFHDWKLLQDSGGDKLLLSPAKQQHSGRYHCSAKVHYFPTGREVSPQADLVVGGETEQGWVWVWFGLGLGWIWVGFGMGFRWIWVGFGMRSGWIWDG</sequence>
<evidence type="ECO:0000256" key="2">
    <source>
        <dbReference type="ARBA" id="ARBA00023157"/>
    </source>
</evidence>
<reference evidence="5" key="2">
    <citation type="submission" date="2025-09" db="UniProtKB">
        <authorList>
            <consortium name="Ensembl"/>
        </authorList>
    </citation>
    <scope>IDENTIFICATION</scope>
</reference>
<keyword evidence="3" id="KW-0812">Transmembrane</keyword>
<dbReference type="Ensembl" id="ENSPCLT00000028163.1">
    <property type="protein sequence ID" value="ENSPCLP00000020377.1"/>
    <property type="gene ID" value="ENSPCLG00000017801.1"/>
</dbReference>
<keyword evidence="1" id="KW-0732">Signal</keyword>
<dbReference type="AlphaFoldDB" id="A0A669QHN5"/>
<reference evidence="5" key="1">
    <citation type="submission" date="2025-08" db="UniProtKB">
        <authorList>
            <consortium name="Ensembl"/>
        </authorList>
    </citation>
    <scope>IDENTIFICATION</scope>
</reference>
<dbReference type="OMA" id="VIVMRCH"/>
<dbReference type="InterPro" id="IPR007110">
    <property type="entry name" value="Ig-like_dom"/>
</dbReference>
<dbReference type="GO" id="GO:0009897">
    <property type="term" value="C:external side of plasma membrane"/>
    <property type="evidence" value="ECO:0007669"/>
    <property type="project" value="TreeGrafter"/>
</dbReference>
<dbReference type="InterPro" id="IPR036179">
    <property type="entry name" value="Ig-like_dom_sf"/>
</dbReference>
<evidence type="ECO:0000256" key="1">
    <source>
        <dbReference type="ARBA" id="ARBA00022729"/>
    </source>
</evidence>
<dbReference type="PANTHER" id="PTHR11481:SF64">
    <property type="entry name" value="FC RECEPTOR-LIKE PROTEIN 4"/>
    <property type="match status" value="1"/>
</dbReference>